<dbReference type="InterPro" id="IPR035957">
    <property type="entry name" value="Crust_neurohorm_sf"/>
</dbReference>
<evidence type="ECO:0000256" key="5">
    <source>
        <dbReference type="ARBA" id="ARBA00022702"/>
    </source>
</evidence>
<dbReference type="PRINTS" id="PR00550">
    <property type="entry name" value="HYPRGLYCEMIC"/>
</dbReference>
<evidence type="ECO:0000313" key="8">
    <source>
        <dbReference type="EMBL" id="KAG6462754.1"/>
    </source>
</evidence>
<comment type="caution">
    <text evidence="8">The sequence shown here is derived from an EMBL/GenBank/DDBJ whole genome shotgun (WGS) entry which is preliminary data.</text>
</comment>
<evidence type="ECO:0000256" key="2">
    <source>
        <dbReference type="ARBA" id="ARBA00005447"/>
    </source>
</evidence>
<evidence type="ECO:0000256" key="1">
    <source>
        <dbReference type="ARBA" id="ARBA00004613"/>
    </source>
</evidence>
<evidence type="ECO:0000256" key="6">
    <source>
        <dbReference type="ARBA" id="ARBA00023157"/>
    </source>
</evidence>
<reference evidence="8" key="2">
    <citation type="submission" date="2020-12" db="EMBL/GenBank/DDBJ databases">
        <authorList>
            <person name="Kanost M."/>
        </authorList>
    </citation>
    <scope>NUCLEOTIDE SEQUENCE</scope>
</reference>
<dbReference type="SUPFAM" id="SSF81778">
    <property type="entry name" value="Crustacean CHH/MIH/GIH neurohormone"/>
    <property type="match status" value="1"/>
</dbReference>
<reference evidence="8" key="1">
    <citation type="journal article" date="2016" name="Insect Biochem. Mol. Biol.">
        <title>Multifaceted biological insights from a draft genome sequence of the tobacco hornworm moth, Manduca sexta.</title>
        <authorList>
            <person name="Kanost M.R."/>
            <person name="Arrese E.L."/>
            <person name="Cao X."/>
            <person name="Chen Y.R."/>
            <person name="Chellapilla S."/>
            <person name="Goldsmith M.R."/>
            <person name="Grosse-Wilde E."/>
            <person name="Heckel D.G."/>
            <person name="Herndon N."/>
            <person name="Jiang H."/>
            <person name="Papanicolaou A."/>
            <person name="Qu J."/>
            <person name="Soulages J.L."/>
            <person name="Vogel H."/>
            <person name="Walters J."/>
            <person name="Waterhouse R.M."/>
            <person name="Ahn S.J."/>
            <person name="Almeida F.C."/>
            <person name="An C."/>
            <person name="Aqrawi P."/>
            <person name="Bretschneider A."/>
            <person name="Bryant W.B."/>
            <person name="Bucks S."/>
            <person name="Chao H."/>
            <person name="Chevignon G."/>
            <person name="Christen J.M."/>
            <person name="Clarke D.F."/>
            <person name="Dittmer N.T."/>
            <person name="Ferguson L.C.F."/>
            <person name="Garavelou S."/>
            <person name="Gordon K.H.J."/>
            <person name="Gunaratna R.T."/>
            <person name="Han Y."/>
            <person name="Hauser F."/>
            <person name="He Y."/>
            <person name="Heidel-Fischer H."/>
            <person name="Hirsh A."/>
            <person name="Hu Y."/>
            <person name="Jiang H."/>
            <person name="Kalra D."/>
            <person name="Klinner C."/>
            <person name="Konig C."/>
            <person name="Kovar C."/>
            <person name="Kroll A.R."/>
            <person name="Kuwar S.S."/>
            <person name="Lee S.L."/>
            <person name="Lehman R."/>
            <person name="Li K."/>
            <person name="Li Z."/>
            <person name="Liang H."/>
            <person name="Lovelace S."/>
            <person name="Lu Z."/>
            <person name="Mansfield J.H."/>
            <person name="McCulloch K.J."/>
            <person name="Mathew T."/>
            <person name="Morton B."/>
            <person name="Muzny D.M."/>
            <person name="Neunemann D."/>
            <person name="Ongeri F."/>
            <person name="Pauchet Y."/>
            <person name="Pu L.L."/>
            <person name="Pyrousis I."/>
            <person name="Rao X.J."/>
            <person name="Redding A."/>
            <person name="Roesel C."/>
            <person name="Sanchez-Gracia A."/>
            <person name="Schaack S."/>
            <person name="Shukla A."/>
            <person name="Tetreau G."/>
            <person name="Wang Y."/>
            <person name="Xiong G.H."/>
            <person name="Traut W."/>
            <person name="Walsh T.K."/>
            <person name="Worley K.C."/>
            <person name="Wu D."/>
            <person name="Wu W."/>
            <person name="Wu Y.Q."/>
            <person name="Zhang X."/>
            <person name="Zou Z."/>
            <person name="Zucker H."/>
            <person name="Briscoe A.D."/>
            <person name="Burmester T."/>
            <person name="Clem R.J."/>
            <person name="Feyereisen R."/>
            <person name="Grimmelikhuijzen C.J.P."/>
            <person name="Hamodrakas S.J."/>
            <person name="Hansson B.S."/>
            <person name="Huguet E."/>
            <person name="Jermiin L.S."/>
            <person name="Lan Q."/>
            <person name="Lehman H.K."/>
            <person name="Lorenzen M."/>
            <person name="Merzendorfer H."/>
            <person name="Michalopoulos I."/>
            <person name="Morton D.B."/>
            <person name="Muthukrishnan S."/>
            <person name="Oakeshott J.G."/>
            <person name="Palmer W."/>
            <person name="Park Y."/>
            <person name="Passarelli A.L."/>
            <person name="Rozas J."/>
            <person name="Schwartz L.M."/>
            <person name="Smith W."/>
            <person name="Southgate A."/>
            <person name="Vilcinskas A."/>
            <person name="Vogt R."/>
            <person name="Wang P."/>
            <person name="Werren J."/>
            <person name="Yu X.Q."/>
            <person name="Zhou J.J."/>
            <person name="Brown S.J."/>
            <person name="Scherer S.E."/>
            <person name="Richards S."/>
            <person name="Blissard G.W."/>
        </authorList>
    </citation>
    <scope>NUCLEOTIDE SEQUENCE</scope>
</reference>
<dbReference type="GO" id="GO:0005184">
    <property type="term" value="F:neuropeptide hormone activity"/>
    <property type="evidence" value="ECO:0007669"/>
    <property type="project" value="InterPro"/>
</dbReference>
<keyword evidence="5" id="KW-0372">Hormone</keyword>
<dbReference type="Proteomes" id="UP000791440">
    <property type="component" value="Unassembled WGS sequence"/>
</dbReference>
<evidence type="ECO:0000256" key="3">
    <source>
        <dbReference type="ARBA" id="ARBA00022525"/>
    </source>
</evidence>
<evidence type="ECO:0008006" key="10">
    <source>
        <dbReference type="Google" id="ProtNLM"/>
    </source>
</evidence>
<dbReference type="FunFam" id="1.10.2010.10:FF:000001">
    <property type="entry name" value="Ion transport peptide isoform C"/>
    <property type="match status" value="1"/>
</dbReference>
<keyword evidence="6 7" id="KW-1015">Disulfide bond</keyword>
<dbReference type="AlphaFoldDB" id="A0A922CY11"/>
<dbReference type="Gene3D" id="1.10.2010.10">
    <property type="entry name" value="Crustacean CHH/MIH/GIH neurohormone"/>
    <property type="match status" value="1"/>
</dbReference>
<keyword evidence="9" id="KW-1185">Reference proteome</keyword>
<dbReference type="Pfam" id="PF01147">
    <property type="entry name" value="Crust_neurohorm"/>
    <property type="match status" value="1"/>
</dbReference>
<evidence type="ECO:0000256" key="7">
    <source>
        <dbReference type="PIRSR" id="PIRSR631098-51"/>
    </source>
</evidence>
<dbReference type="InterPro" id="IPR018251">
    <property type="entry name" value="Crust_neurhormone_CS"/>
</dbReference>
<gene>
    <name evidence="8" type="ORF">O3G_MSEX013444</name>
</gene>
<evidence type="ECO:0000256" key="4">
    <source>
        <dbReference type="ARBA" id="ARBA00022685"/>
    </source>
</evidence>
<sequence length="158" mass="17989">MTRLWADHTVNALRRERTRAASTKFHVSTYHVVFVFHLHSATMHLSWVQFAWAALLALSVCAGAAAAPPSSAPHHVARRSFFSLECKGVYDASIFARLDRVCDDCYNLFREPQLYTLCRKDCFTTNYFKGCVEVLRQTDQLELFKTYIKTLHGADPGV</sequence>
<keyword evidence="3" id="KW-0964">Secreted</keyword>
<protein>
    <recommendedName>
        <fullName evidence="10">Ion transport peptide</fullName>
    </recommendedName>
</protein>
<proteinExistence type="inferred from homology"/>
<dbReference type="PANTHER" id="PTHR35981:SF2">
    <property type="entry name" value="ION TRANSPORT PEPTIDE, ISOFORM C"/>
    <property type="match status" value="1"/>
</dbReference>
<dbReference type="GO" id="GO:0007623">
    <property type="term" value="P:circadian rhythm"/>
    <property type="evidence" value="ECO:0007669"/>
    <property type="project" value="TreeGrafter"/>
</dbReference>
<evidence type="ECO:0000313" key="9">
    <source>
        <dbReference type="Proteomes" id="UP000791440"/>
    </source>
</evidence>
<organism evidence="8 9">
    <name type="scientific">Manduca sexta</name>
    <name type="common">Tobacco hawkmoth</name>
    <name type="synonym">Tobacco hornworm</name>
    <dbReference type="NCBI Taxonomy" id="7130"/>
    <lineage>
        <taxon>Eukaryota</taxon>
        <taxon>Metazoa</taxon>
        <taxon>Ecdysozoa</taxon>
        <taxon>Arthropoda</taxon>
        <taxon>Hexapoda</taxon>
        <taxon>Insecta</taxon>
        <taxon>Pterygota</taxon>
        <taxon>Neoptera</taxon>
        <taxon>Endopterygota</taxon>
        <taxon>Lepidoptera</taxon>
        <taxon>Glossata</taxon>
        <taxon>Ditrysia</taxon>
        <taxon>Bombycoidea</taxon>
        <taxon>Sphingidae</taxon>
        <taxon>Sphinginae</taxon>
        <taxon>Sphingini</taxon>
        <taxon>Manduca</taxon>
    </lineage>
</organism>
<feature type="disulfide bond" evidence="7">
    <location>
        <begin position="102"/>
        <end position="118"/>
    </location>
</feature>
<name>A0A922CY11_MANSE</name>
<comment type="subcellular location">
    <subcellularLocation>
        <location evidence="1">Secreted</location>
    </subcellularLocation>
</comment>
<comment type="similarity">
    <text evidence="2">Belongs to the arthropod CHH/MIH/GIH/VIH hormone family.</text>
</comment>
<feature type="disulfide bond" evidence="7">
    <location>
        <begin position="105"/>
        <end position="131"/>
    </location>
</feature>
<dbReference type="OrthoDB" id="6365952at2759"/>
<keyword evidence="4" id="KW-0165">Cleavage on pair of basic residues</keyword>
<dbReference type="GO" id="GO:0005576">
    <property type="term" value="C:extracellular region"/>
    <property type="evidence" value="ECO:0007669"/>
    <property type="project" value="UniProtKB-SubCell"/>
</dbReference>
<dbReference type="PROSITE" id="PS01250">
    <property type="entry name" value="CHH_MIH_GIH"/>
    <property type="match status" value="1"/>
</dbReference>
<feature type="disulfide bond" evidence="7">
    <location>
        <begin position="86"/>
        <end position="122"/>
    </location>
</feature>
<dbReference type="InterPro" id="IPR001166">
    <property type="entry name" value="Hyperglycemic"/>
</dbReference>
<dbReference type="EMBL" id="JH668886">
    <property type="protein sequence ID" value="KAG6462754.1"/>
    <property type="molecule type" value="Genomic_DNA"/>
</dbReference>
<dbReference type="InterPro" id="IPR031098">
    <property type="entry name" value="Crust_neurohorm"/>
</dbReference>
<dbReference type="PANTHER" id="PTHR35981">
    <property type="entry name" value="ION TRANSPORT PEPTIDE, ISOFORM C"/>
    <property type="match status" value="1"/>
</dbReference>
<accession>A0A922CY11</accession>